<dbReference type="Proteomes" id="UP000887576">
    <property type="component" value="Unplaced"/>
</dbReference>
<name>A0AC34RSL8_9BILA</name>
<proteinExistence type="predicted"/>
<dbReference type="WBParaSite" id="JU765_v2.g9898.t1">
    <property type="protein sequence ID" value="JU765_v2.g9898.t1"/>
    <property type="gene ID" value="JU765_v2.g9898"/>
</dbReference>
<accession>A0AC34RSL8</accession>
<sequence>MAEQPPAKTKDEAVSLMKGADASVEETTPNSNLKPTKPSTPQTSTAGPSTVETLPSSTKRRRPPQVVTKPTTIPPTAETAPPVPARTKPSQKPPPIQEKSKTPTTMIILFLDHAYDWEEDYYYLHDYLGVMIEIVEDAPQKFIDLTLRIDLIRGYKQLLILKKLEVMFMDGNQKPMETKPSIDDASNWKLKSKMKLILTTMIL</sequence>
<evidence type="ECO:0000313" key="1">
    <source>
        <dbReference type="Proteomes" id="UP000887576"/>
    </source>
</evidence>
<organism evidence="1 2">
    <name type="scientific">Panagrolaimus sp. JU765</name>
    <dbReference type="NCBI Taxonomy" id="591449"/>
    <lineage>
        <taxon>Eukaryota</taxon>
        <taxon>Metazoa</taxon>
        <taxon>Ecdysozoa</taxon>
        <taxon>Nematoda</taxon>
        <taxon>Chromadorea</taxon>
        <taxon>Rhabditida</taxon>
        <taxon>Tylenchina</taxon>
        <taxon>Panagrolaimomorpha</taxon>
        <taxon>Panagrolaimoidea</taxon>
        <taxon>Panagrolaimidae</taxon>
        <taxon>Panagrolaimus</taxon>
    </lineage>
</organism>
<evidence type="ECO:0000313" key="2">
    <source>
        <dbReference type="WBParaSite" id="JU765_v2.g9898.t1"/>
    </source>
</evidence>
<reference evidence="2" key="1">
    <citation type="submission" date="2022-11" db="UniProtKB">
        <authorList>
            <consortium name="WormBaseParasite"/>
        </authorList>
    </citation>
    <scope>IDENTIFICATION</scope>
</reference>
<protein>
    <submittedName>
        <fullName evidence="2">Uncharacterized protein</fullName>
    </submittedName>
</protein>